<dbReference type="Proteomes" id="UP001319200">
    <property type="component" value="Unassembled WGS sequence"/>
</dbReference>
<proteinExistence type="predicted"/>
<accession>A0AAP2DFN0</accession>
<keyword evidence="2" id="KW-1185">Reference proteome</keyword>
<dbReference type="Pfam" id="PF02585">
    <property type="entry name" value="PIG-L"/>
    <property type="match status" value="1"/>
</dbReference>
<dbReference type="InterPro" id="IPR024078">
    <property type="entry name" value="LmbE-like_dom_sf"/>
</dbReference>
<organism evidence="1 2">
    <name type="scientific">Chryseosolibacter histidini</name>
    <dbReference type="NCBI Taxonomy" id="2782349"/>
    <lineage>
        <taxon>Bacteria</taxon>
        <taxon>Pseudomonadati</taxon>
        <taxon>Bacteroidota</taxon>
        <taxon>Cytophagia</taxon>
        <taxon>Cytophagales</taxon>
        <taxon>Chryseotaleaceae</taxon>
        <taxon>Chryseosolibacter</taxon>
    </lineage>
</organism>
<reference evidence="1 2" key="1">
    <citation type="submission" date="2021-05" db="EMBL/GenBank/DDBJ databases">
        <title>A Polyphasic approach of four new species of the genus Ohtaekwangia: Ohtaekwangia histidinii sp. nov., Ohtaekwangia cretensis sp. nov., Ohtaekwangia indiensis sp. nov., Ohtaekwangia reichenbachii sp. nov. from diverse environment.</title>
        <authorList>
            <person name="Octaviana S."/>
        </authorList>
    </citation>
    <scope>NUCLEOTIDE SEQUENCE [LARGE SCALE GENOMIC DNA]</scope>
    <source>
        <strain evidence="1 2">PWU4</strain>
    </source>
</reference>
<dbReference type="AlphaFoldDB" id="A0AAP2DFN0"/>
<sequence>MIEILSPHIDDAAFSLACFILQKSDENVPIEITTCFSISDYLANGNGSNVLEEVVRIRKAEDHDFSRQLNPSVKFNYLDLDDAPLRGYQKCGFQDCFSEADQQQIRSLQAYLKSKDSPVIAPLGLGNHVDHIICHRAAEAVRNRIFAFYEDLPYAGRIPEAEILERVEYIQNNSRLRLMPLIAGTNYTHRKEQLCSLYPSQLKDWYLEKILHQLNRLRGERLWVVQEYG</sequence>
<dbReference type="EMBL" id="JAHESF010000001">
    <property type="protein sequence ID" value="MBT1695465.1"/>
    <property type="molecule type" value="Genomic_DNA"/>
</dbReference>
<comment type="caution">
    <text evidence="1">The sequence shown here is derived from an EMBL/GenBank/DDBJ whole genome shotgun (WGS) entry which is preliminary data.</text>
</comment>
<protein>
    <submittedName>
        <fullName evidence="1">PIG-L family deacetylase</fullName>
    </submittedName>
</protein>
<evidence type="ECO:0000313" key="2">
    <source>
        <dbReference type="Proteomes" id="UP001319200"/>
    </source>
</evidence>
<gene>
    <name evidence="1" type="ORF">KK083_01165</name>
</gene>
<name>A0AAP2DFN0_9BACT</name>
<evidence type="ECO:0000313" key="1">
    <source>
        <dbReference type="EMBL" id="MBT1695465.1"/>
    </source>
</evidence>
<dbReference type="InterPro" id="IPR003737">
    <property type="entry name" value="GlcNAc_PI_deacetylase-related"/>
</dbReference>
<dbReference type="SUPFAM" id="SSF102588">
    <property type="entry name" value="LmbE-like"/>
    <property type="match status" value="1"/>
</dbReference>
<dbReference type="RefSeq" id="WP_254159606.1">
    <property type="nucleotide sequence ID" value="NZ_JAHESF010000001.1"/>
</dbReference>
<dbReference type="Gene3D" id="3.40.50.10320">
    <property type="entry name" value="LmbE-like"/>
    <property type="match status" value="1"/>
</dbReference>